<keyword evidence="2" id="KW-1133">Transmembrane helix</keyword>
<keyword evidence="2" id="KW-0812">Transmembrane</keyword>
<evidence type="ECO:0000256" key="2">
    <source>
        <dbReference type="SAM" id="Phobius"/>
    </source>
</evidence>
<gene>
    <name evidence="3" type="ORF">N0F65_009906</name>
</gene>
<evidence type="ECO:0000313" key="3">
    <source>
        <dbReference type="EMBL" id="DAZ97455.1"/>
    </source>
</evidence>
<keyword evidence="2" id="KW-0472">Membrane</keyword>
<keyword evidence="4" id="KW-1185">Reference proteome</keyword>
<evidence type="ECO:0000256" key="1">
    <source>
        <dbReference type="SAM" id="MobiDB-lite"/>
    </source>
</evidence>
<dbReference type="EMBL" id="DAKRPA010000135">
    <property type="protein sequence ID" value="DAZ97455.1"/>
    <property type="molecule type" value="Genomic_DNA"/>
</dbReference>
<accession>A0AAV2YTP5</accession>
<reference evidence="3" key="2">
    <citation type="journal article" date="2023" name="Microbiol Resour">
        <title>Decontamination and Annotation of the Draft Genome Sequence of the Oomycete Lagenidium giganteum ARSEF 373.</title>
        <authorList>
            <person name="Morgan W.R."/>
            <person name="Tartar A."/>
        </authorList>
    </citation>
    <scope>NUCLEOTIDE SEQUENCE</scope>
    <source>
        <strain evidence="3">ARSEF 373</strain>
    </source>
</reference>
<organism evidence="3 4">
    <name type="scientific">Lagenidium giganteum</name>
    <dbReference type="NCBI Taxonomy" id="4803"/>
    <lineage>
        <taxon>Eukaryota</taxon>
        <taxon>Sar</taxon>
        <taxon>Stramenopiles</taxon>
        <taxon>Oomycota</taxon>
        <taxon>Peronosporomycetes</taxon>
        <taxon>Pythiales</taxon>
        <taxon>Pythiaceae</taxon>
    </lineage>
</organism>
<feature type="transmembrane region" description="Helical" evidence="2">
    <location>
        <begin position="132"/>
        <end position="150"/>
    </location>
</feature>
<protein>
    <submittedName>
        <fullName evidence="3">Uncharacterized protein</fullName>
    </submittedName>
</protein>
<comment type="caution">
    <text evidence="3">The sequence shown here is derived from an EMBL/GenBank/DDBJ whole genome shotgun (WGS) entry which is preliminary data.</text>
</comment>
<reference evidence="3" key="1">
    <citation type="submission" date="2022-11" db="EMBL/GenBank/DDBJ databases">
        <authorList>
            <person name="Morgan W.R."/>
            <person name="Tartar A."/>
        </authorList>
    </citation>
    <scope>NUCLEOTIDE SEQUENCE</scope>
    <source>
        <strain evidence="3">ARSEF 373</strain>
    </source>
</reference>
<dbReference type="AlphaFoldDB" id="A0AAV2YTP5"/>
<sequence>MMPASLSIDIDIIYFTANNNLHAVHRLRLRLYALFSHGLQTPCHRSGTSDPWCLPPGDSSVLGLAVAMKEDSKSSARSGRNDRENMDEAAPSGTVGSVVGLLNTVQYSLGSAARSSVATCTTTTALSRCGGWLMWALPVTMVALAVFAYFKRKCNPNAPQVSPAQSRVMSNACVEMTASAN</sequence>
<proteinExistence type="predicted"/>
<evidence type="ECO:0000313" key="4">
    <source>
        <dbReference type="Proteomes" id="UP001146120"/>
    </source>
</evidence>
<feature type="region of interest" description="Disordered" evidence="1">
    <location>
        <begin position="71"/>
        <end position="91"/>
    </location>
</feature>
<dbReference type="Proteomes" id="UP001146120">
    <property type="component" value="Unassembled WGS sequence"/>
</dbReference>
<feature type="compositionally biased region" description="Basic and acidic residues" evidence="1">
    <location>
        <begin position="71"/>
        <end position="86"/>
    </location>
</feature>
<name>A0AAV2YTP5_9STRA</name>